<sequence length="131" mass="14289">MNTTDVLTAVAEHLGGFELNEPVQVTVRALRSEPSATVQLPGRSLPELAEELLAWADTLDNVTATVWRPHWPDDEQLHLEVRGDFTDNTTVKVFGGLINGPDVPGLGYGCRIELSWARLRAWASLTGEVAA</sequence>
<dbReference type="Proteomes" id="UP000192674">
    <property type="component" value="Unassembled WGS sequence"/>
</dbReference>
<reference evidence="1 2" key="1">
    <citation type="submission" date="2017-04" db="EMBL/GenBank/DDBJ databases">
        <authorList>
            <person name="Afonso C.L."/>
            <person name="Miller P.J."/>
            <person name="Scott M.A."/>
            <person name="Spackman E."/>
            <person name="Goraichik I."/>
            <person name="Dimitrov K.M."/>
            <person name="Suarez D.L."/>
            <person name="Swayne D.E."/>
        </authorList>
    </citation>
    <scope>NUCLEOTIDE SEQUENCE [LARGE SCALE GENOMIC DNA]</scope>
    <source>
        <strain evidence="1 2">DSM 43828</strain>
    </source>
</reference>
<keyword evidence="2" id="KW-1185">Reference proteome</keyword>
<dbReference type="RefSeq" id="WP_084425887.1">
    <property type="nucleotide sequence ID" value="NZ_FWXV01000002.1"/>
</dbReference>
<gene>
    <name evidence="1" type="ORF">SAMN05661093_02203</name>
</gene>
<dbReference type="OrthoDB" id="3686984at2"/>
<name>A0A1Y5XCE4_KIBAR</name>
<evidence type="ECO:0000313" key="2">
    <source>
        <dbReference type="Proteomes" id="UP000192674"/>
    </source>
</evidence>
<organism evidence="1 2">
    <name type="scientific">Kibdelosporangium aridum</name>
    <dbReference type="NCBI Taxonomy" id="2030"/>
    <lineage>
        <taxon>Bacteria</taxon>
        <taxon>Bacillati</taxon>
        <taxon>Actinomycetota</taxon>
        <taxon>Actinomycetes</taxon>
        <taxon>Pseudonocardiales</taxon>
        <taxon>Pseudonocardiaceae</taxon>
        <taxon>Kibdelosporangium</taxon>
    </lineage>
</organism>
<accession>A0A1Y5XCE4</accession>
<protein>
    <submittedName>
        <fullName evidence="1">Uncharacterized protein</fullName>
    </submittedName>
</protein>
<dbReference type="EMBL" id="FWXV01000002">
    <property type="protein sequence ID" value="SMC85398.1"/>
    <property type="molecule type" value="Genomic_DNA"/>
</dbReference>
<proteinExistence type="predicted"/>
<dbReference type="AlphaFoldDB" id="A0A1Y5XCE4"/>
<evidence type="ECO:0000313" key="1">
    <source>
        <dbReference type="EMBL" id="SMC85398.1"/>
    </source>
</evidence>